<proteinExistence type="predicted"/>
<reference evidence="2" key="1">
    <citation type="submission" date="2023-10" db="EMBL/GenBank/DDBJ databases">
        <authorList>
            <person name="Chen Y."/>
            <person name="Shah S."/>
            <person name="Dougan E. K."/>
            <person name="Thang M."/>
            <person name="Chan C."/>
        </authorList>
    </citation>
    <scope>NUCLEOTIDE SEQUENCE [LARGE SCALE GENOMIC DNA]</scope>
</reference>
<dbReference type="Proteomes" id="UP001189429">
    <property type="component" value="Unassembled WGS sequence"/>
</dbReference>
<accession>A0ABN9TSS0</accession>
<evidence type="ECO:0000313" key="3">
    <source>
        <dbReference type="Proteomes" id="UP001189429"/>
    </source>
</evidence>
<gene>
    <name evidence="2" type="ORF">PCOR1329_LOCUS41965</name>
</gene>
<evidence type="ECO:0000313" key="2">
    <source>
        <dbReference type="EMBL" id="CAK0849219.1"/>
    </source>
</evidence>
<feature type="compositionally biased region" description="Basic and acidic residues" evidence="1">
    <location>
        <begin position="1"/>
        <end position="15"/>
    </location>
</feature>
<feature type="compositionally biased region" description="Low complexity" evidence="1">
    <location>
        <begin position="27"/>
        <end position="39"/>
    </location>
</feature>
<feature type="region of interest" description="Disordered" evidence="1">
    <location>
        <begin position="1"/>
        <end position="49"/>
    </location>
</feature>
<keyword evidence="3" id="KW-1185">Reference proteome</keyword>
<dbReference type="EMBL" id="CAUYUJ010015043">
    <property type="protein sequence ID" value="CAK0849219.1"/>
    <property type="molecule type" value="Genomic_DNA"/>
</dbReference>
<organism evidence="2 3">
    <name type="scientific">Prorocentrum cordatum</name>
    <dbReference type="NCBI Taxonomy" id="2364126"/>
    <lineage>
        <taxon>Eukaryota</taxon>
        <taxon>Sar</taxon>
        <taxon>Alveolata</taxon>
        <taxon>Dinophyceae</taxon>
        <taxon>Prorocentrales</taxon>
        <taxon>Prorocentraceae</taxon>
        <taxon>Prorocentrum</taxon>
    </lineage>
</organism>
<protein>
    <submittedName>
        <fullName evidence="2">Uncharacterized protein</fullName>
    </submittedName>
</protein>
<sequence>GLPDISWKDDNEGRARRAVRGGRRGSAGRADSTRGRGSSDQMPGKKDTKIVDLGELDDGEMDVAKMQKFFPVMMRLLLNLAQRGRVRAWTRAAEGSRANNNKQQSDETIKPIGTISVTCYADVFQGLLAEGNAVGRVSQQNLETLASEQAKLTVAEMGEVVPLAKTTNCYKEGKVKLILAFSGRLNMAPVLDSLIQAGADYKQGMAPMGHLERLIHTGLQELDGAMFD</sequence>
<name>A0ABN9TSS0_9DINO</name>
<evidence type="ECO:0000256" key="1">
    <source>
        <dbReference type="SAM" id="MobiDB-lite"/>
    </source>
</evidence>
<comment type="caution">
    <text evidence="2">The sequence shown here is derived from an EMBL/GenBank/DDBJ whole genome shotgun (WGS) entry which is preliminary data.</text>
</comment>
<feature type="non-terminal residue" evidence="2">
    <location>
        <position position="1"/>
    </location>
</feature>